<gene>
    <name evidence="1" type="ORF">CRM22_010216</name>
</gene>
<evidence type="ECO:0000313" key="2">
    <source>
        <dbReference type="Proteomes" id="UP000308267"/>
    </source>
</evidence>
<evidence type="ECO:0000313" key="1">
    <source>
        <dbReference type="EMBL" id="TGZ56086.1"/>
    </source>
</evidence>
<proteinExistence type="predicted"/>
<accession>A0A4S2L1U5</accession>
<dbReference type="Proteomes" id="UP000308267">
    <property type="component" value="Unassembled WGS sequence"/>
</dbReference>
<dbReference type="AlphaFoldDB" id="A0A4S2L1U5"/>
<comment type="caution">
    <text evidence="1">The sequence shown here is derived from an EMBL/GenBank/DDBJ whole genome shotgun (WGS) entry which is preliminary data.</text>
</comment>
<reference evidence="1 2" key="1">
    <citation type="journal article" date="2019" name="BMC Genomics">
        <title>New insights from Opisthorchis felineus genome: update on genomics of the epidemiologically important liver flukes.</title>
        <authorList>
            <person name="Ershov N.I."/>
            <person name="Mordvinov V.A."/>
            <person name="Prokhortchouk E.B."/>
            <person name="Pakharukova M.Y."/>
            <person name="Gunbin K.V."/>
            <person name="Ustyantsev K."/>
            <person name="Genaev M.A."/>
            <person name="Blinov A.G."/>
            <person name="Mazur A."/>
            <person name="Boulygina E."/>
            <person name="Tsygankova S."/>
            <person name="Khrameeva E."/>
            <person name="Chekanov N."/>
            <person name="Fan G."/>
            <person name="Xiao A."/>
            <person name="Zhang H."/>
            <person name="Xu X."/>
            <person name="Yang H."/>
            <person name="Solovyev V."/>
            <person name="Lee S.M."/>
            <person name="Liu X."/>
            <person name="Afonnikov D.A."/>
            <person name="Skryabin K.G."/>
        </authorList>
    </citation>
    <scope>NUCLEOTIDE SEQUENCE [LARGE SCALE GENOMIC DNA]</scope>
    <source>
        <strain evidence="1">AK-0245</strain>
        <tissue evidence="1">Whole organism</tissue>
    </source>
</reference>
<keyword evidence="2" id="KW-1185">Reference proteome</keyword>
<name>A0A4S2L1U5_OPIFE</name>
<dbReference type="EMBL" id="SJOL01009709">
    <property type="protein sequence ID" value="TGZ56086.1"/>
    <property type="molecule type" value="Genomic_DNA"/>
</dbReference>
<sequence length="137" mass="15804">MRSSHAFFQSSNICFRGFAPVVLVTFSWRHAVSAQPNRISIPVFSVCCLVPLPSFHWRSYQYHSSRYIKLTSVFWQLKVSSVGCLFRAMCAPWIKIHFADLLPAVPCLSLLDVFLLPSPPLRLYSVHTVFQFDLFYL</sequence>
<organism evidence="1 2">
    <name type="scientific">Opisthorchis felineus</name>
    <dbReference type="NCBI Taxonomy" id="147828"/>
    <lineage>
        <taxon>Eukaryota</taxon>
        <taxon>Metazoa</taxon>
        <taxon>Spiralia</taxon>
        <taxon>Lophotrochozoa</taxon>
        <taxon>Platyhelminthes</taxon>
        <taxon>Trematoda</taxon>
        <taxon>Digenea</taxon>
        <taxon>Opisthorchiida</taxon>
        <taxon>Opisthorchiata</taxon>
        <taxon>Opisthorchiidae</taxon>
        <taxon>Opisthorchis</taxon>
    </lineage>
</organism>
<protein>
    <submittedName>
        <fullName evidence="1">Uncharacterized protein</fullName>
    </submittedName>
</protein>